<gene>
    <name evidence="1" type="ORF">F8M41_014439</name>
</gene>
<evidence type="ECO:0000313" key="1">
    <source>
        <dbReference type="EMBL" id="KAF0358498.1"/>
    </source>
</evidence>
<dbReference type="OrthoDB" id="10022113at2759"/>
<sequence>MENVFNETTRTLFDIVQMPVNSLVQNCTKSDLHLNAFIEVNGDYLAIDLEIYQIEQVKYQISVTIITESYWKLFEISLDGDRTLDLAYPTYSIIDILSELPDYGTILTDTTFKENLLFLI</sequence>
<comment type="caution">
    <text evidence="1">The sequence shown here is derived from an EMBL/GenBank/DDBJ whole genome shotgun (WGS) entry which is preliminary data.</text>
</comment>
<dbReference type="AlphaFoldDB" id="A0A8H3WVB7"/>
<proteinExistence type="predicted"/>
<evidence type="ECO:0000313" key="2">
    <source>
        <dbReference type="Proteomes" id="UP000439903"/>
    </source>
</evidence>
<keyword evidence="2" id="KW-1185">Reference proteome</keyword>
<name>A0A8H3WVB7_GIGMA</name>
<reference evidence="1 2" key="1">
    <citation type="journal article" date="2019" name="Environ. Microbiol.">
        <title>At the nexus of three kingdoms: the genome of the mycorrhizal fungus Gigaspora margarita provides insights into plant, endobacterial and fungal interactions.</title>
        <authorList>
            <person name="Venice F."/>
            <person name="Ghignone S."/>
            <person name="Salvioli di Fossalunga A."/>
            <person name="Amselem J."/>
            <person name="Novero M."/>
            <person name="Xianan X."/>
            <person name="Sedzielewska Toro K."/>
            <person name="Morin E."/>
            <person name="Lipzen A."/>
            <person name="Grigoriev I.V."/>
            <person name="Henrissat B."/>
            <person name="Martin F.M."/>
            <person name="Bonfante P."/>
        </authorList>
    </citation>
    <scope>NUCLEOTIDE SEQUENCE [LARGE SCALE GENOMIC DNA]</scope>
    <source>
        <strain evidence="1 2">BEG34</strain>
    </source>
</reference>
<protein>
    <submittedName>
        <fullName evidence="1">Uncharacterized protein</fullName>
    </submittedName>
</protein>
<dbReference type="Proteomes" id="UP000439903">
    <property type="component" value="Unassembled WGS sequence"/>
</dbReference>
<dbReference type="EMBL" id="WTPW01002965">
    <property type="protein sequence ID" value="KAF0358498.1"/>
    <property type="molecule type" value="Genomic_DNA"/>
</dbReference>
<accession>A0A8H3WVB7</accession>
<organism evidence="1 2">
    <name type="scientific">Gigaspora margarita</name>
    <dbReference type="NCBI Taxonomy" id="4874"/>
    <lineage>
        <taxon>Eukaryota</taxon>
        <taxon>Fungi</taxon>
        <taxon>Fungi incertae sedis</taxon>
        <taxon>Mucoromycota</taxon>
        <taxon>Glomeromycotina</taxon>
        <taxon>Glomeromycetes</taxon>
        <taxon>Diversisporales</taxon>
        <taxon>Gigasporaceae</taxon>
        <taxon>Gigaspora</taxon>
    </lineage>
</organism>